<protein>
    <submittedName>
        <fullName evidence="1">Uncharacterized protein</fullName>
    </submittedName>
</protein>
<keyword evidence="2" id="KW-1185">Reference proteome</keyword>
<gene>
    <name evidence="1" type="ORF">D9611_010208</name>
</gene>
<evidence type="ECO:0000313" key="1">
    <source>
        <dbReference type="EMBL" id="KAF5313620.1"/>
    </source>
</evidence>
<dbReference type="EMBL" id="JAACJK010000223">
    <property type="protein sequence ID" value="KAF5313620.1"/>
    <property type="molecule type" value="Genomic_DNA"/>
</dbReference>
<reference evidence="1 2" key="1">
    <citation type="journal article" date="2020" name="ISME J.">
        <title>Uncovering the hidden diversity of litter-decomposition mechanisms in mushroom-forming fungi.</title>
        <authorList>
            <person name="Floudas D."/>
            <person name="Bentzer J."/>
            <person name="Ahren D."/>
            <person name="Johansson T."/>
            <person name="Persson P."/>
            <person name="Tunlid A."/>
        </authorList>
    </citation>
    <scope>NUCLEOTIDE SEQUENCE [LARGE SCALE GENOMIC DNA]</scope>
    <source>
        <strain evidence="1 2">CBS 175.51</strain>
    </source>
</reference>
<evidence type="ECO:0000313" key="2">
    <source>
        <dbReference type="Proteomes" id="UP000541558"/>
    </source>
</evidence>
<comment type="caution">
    <text evidence="1">The sequence shown here is derived from an EMBL/GenBank/DDBJ whole genome shotgun (WGS) entry which is preliminary data.</text>
</comment>
<dbReference type="OrthoDB" id="3041984at2759"/>
<organism evidence="1 2">
    <name type="scientific">Ephemerocybe angulata</name>
    <dbReference type="NCBI Taxonomy" id="980116"/>
    <lineage>
        <taxon>Eukaryota</taxon>
        <taxon>Fungi</taxon>
        <taxon>Dikarya</taxon>
        <taxon>Basidiomycota</taxon>
        <taxon>Agaricomycotina</taxon>
        <taxon>Agaricomycetes</taxon>
        <taxon>Agaricomycetidae</taxon>
        <taxon>Agaricales</taxon>
        <taxon>Agaricineae</taxon>
        <taxon>Psathyrellaceae</taxon>
        <taxon>Ephemerocybe</taxon>
    </lineage>
</organism>
<name>A0A8H5AZ32_9AGAR</name>
<accession>A0A8H5AZ32</accession>
<sequence>MSILSLPLISGYSFWTQFSILGLFLVISYLHRTSRLVLTTLVAGSIIIKLLVPTVQLIIYLAKGVAWIGFYIYFIQYAIQAALTGFLWLVDDGLPSLVNEYEKARGTRYEPGRPPAPMEEVD</sequence>
<proteinExistence type="predicted"/>
<dbReference type="Proteomes" id="UP000541558">
    <property type="component" value="Unassembled WGS sequence"/>
</dbReference>